<dbReference type="InterPro" id="IPR047650">
    <property type="entry name" value="Transpos_IS110"/>
</dbReference>
<dbReference type="Proteomes" id="UP001601521">
    <property type="component" value="Unassembled WGS sequence"/>
</dbReference>
<feature type="compositionally biased region" description="Polar residues" evidence="1">
    <location>
        <begin position="118"/>
        <end position="147"/>
    </location>
</feature>
<keyword evidence="4" id="KW-1185">Reference proteome</keyword>
<evidence type="ECO:0000313" key="4">
    <source>
        <dbReference type="Proteomes" id="UP001601521"/>
    </source>
</evidence>
<evidence type="ECO:0000313" key="3">
    <source>
        <dbReference type="EMBL" id="MFF0452843.1"/>
    </source>
</evidence>
<comment type="caution">
    <text evidence="3">The sequence shown here is derived from an EMBL/GenBank/DDBJ whole genome shotgun (WGS) entry which is preliminary data.</text>
</comment>
<protein>
    <submittedName>
        <fullName evidence="3">Transposase</fullName>
    </submittedName>
</protein>
<accession>A0ABW6NCP6</accession>
<organism evidence="3 4">
    <name type="scientific">Nocardia africana</name>
    <dbReference type="NCBI Taxonomy" id="134964"/>
    <lineage>
        <taxon>Bacteria</taxon>
        <taxon>Bacillati</taxon>
        <taxon>Actinomycetota</taxon>
        <taxon>Actinomycetes</taxon>
        <taxon>Mycobacteriales</taxon>
        <taxon>Nocardiaceae</taxon>
        <taxon>Nocardia</taxon>
    </lineage>
</organism>
<feature type="domain" description="Transposase IS110-like N-terminal" evidence="2">
    <location>
        <begin position="6"/>
        <end position="124"/>
    </location>
</feature>
<dbReference type="Pfam" id="PF01548">
    <property type="entry name" value="DEDD_Tnp_IS110"/>
    <property type="match status" value="1"/>
</dbReference>
<dbReference type="PANTHER" id="PTHR33055:SF16">
    <property type="entry name" value="TRANSPOSASE FOR INSERTION SEQUENCE ELEMENT IS1547"/>
    <property type="match status" value="1"/>
</dbReference>
<reference evidence="3 4" key="1">
    <citation type="submission" date="2024-10" db="EMBL/GenBank/DDBJ databases">
        <title>The Natural Products Discovery Center: Release of the First 8490 Sequenced Strains for Exploring Actinobacteria Biosynthetic Diversity.</title>
        <authorList>
            <person name="Kalkreuter E."/>
            <person name="Kautsar S.A."/>
            <person name="Yang D."/>
            <person name="Bader C.D."/>
            <person name="Teijaro C.N."/>
            <person name="Fluegel L."/>
            <person name="Davis C.M."/>
            <person name="Simpson J.R."/>
            <person name="Lauterbach L."/>
            <person name="Steele A.D."/>
            <person name="Gui C."/>
            <person name="Meng S."/>
            <person name="Li G."/>
            <person name="Viehrig K."/>
            <person name="Ye F."/>
            <person name="Su P."/>
            <person name="Kiefer A.F."/>
            <person name="Nichols A."/>
            <person name="Cepeda A.J."/>
            <person name="Yan W."/>
            <person name="Fan B."/>
            <person name="Jiang Y."/>
            <person name="Adhikari A."/>
            <person name="Zheng C.-J."/>
            <person name="Schuster L."/>
            <person name="Cowan T.M."/>
            <person name="Smanski M.J."/>
            <person name="Chevrette M.G."/>
            <person name="De Carvalho L.P.S."/>
            <person name="Shen B."/>
        </authorList>
    </citation>
    <scope>NUCLEOTIDE SEQUENCE [LARGE SCALE GENOMIC DNA]</scope>
    <source>
        <strain evidence="3 4">NPDC004550</strain>
    </source>
</reference>
<dbReference type="PANTHER" id="PTHR33055">
    <property type="entry name" value="TRANSPOSASE FOR INSERTION SEQUENCE ELEMENT IS1111A"/>
    <property type="match status" value="1"/>
</dbReference>
<dbReference type="RefSeq" id="WP_387249554.1">
    <property type="nucleotide sequence ID" value="NZ_JBIALX010000002.1"/>
</dbReference>
<evidence type="ECO:0000259" key="2">
    <source>
        <dbReference type="Pfam" id="PF01548"/>
    </source>
</evidence>
<name>A0ABW6NCP6_9NOCA</name>
<feature type="region of interest" description="Disordered" evidence="1">
    <location>
        <begin position="115"/>
        <end position="147"/>
    </location>
</feature>
<dbReference type="EMBL" id="JBIALX010000002">
    <property type="protein sequence ID" value="MFF0452843.1"/>
    <property type="molecule type" value="Genomic_DNA"/>
</dbReference>
<proteinExistence type="predicted"/>
<dbReference type="InterPro" id="IPR002525">
    <property type="entry name" value="Transp_IS110-like_N"/>
</dbReference>
<evidence type="ECO:0000256" key="1">
    <source>
        <dbReference type="SAM" id="MobiDB-lite"/>
    </source>
</evidence>
<sequence length="147" mass="16358">MIILFVDPHKAFHTAAAVDTPATTTIDTLTISSPETEYRRLLDWARRWPERYWAIENVEGLAHHLARWLISRGETVVDIPRSLPRRSAHVSHGGRRKNDPIDAAAAACVAAIRGESRALSSDPTGDDSLQSWRSGPSKPTSRPRSDR</sequence>
<gene>
    <name evidence="3" type="ORF">ACFYTH_05675</name>
</gene>